<organism evidence="2 3">
    <name type="scientific">Butyrivibrio fibrisolvens</name>
    <dbReference type="NCBI Taxonomy" id="831"/>
    <lineage>
        <taxon>Bacteria</taxon>
        <taxon>Bacillati</taxon>
        <taxon>Bacillota</taxon>
        <taxon>Clostridia</taxon>
        <taxon>Lachnospirales</taxon>
        <taxon>Lachnospiraceae</taxon>
        <taxon>Butyrivibrio</taxon>
    </lineage>
</organism>
<name>A0A1H9XDR3_BUTFI</name>
<dbReference type="RefSeq" id="WP_074759230.1">
    <property type="nucleotide sequence ID" value="NZ_FOGJ01000059.1"/>
</dbReference>
<dbReference type="eggNOG" id="COG1409">
    <property type="taxonomic scope" value="Bacteria"/>
</dbReference>
<evidence type="ECO:0000313" key="3">
    <source>
        <dbReference type="Proteomes" id="UP000182584"/>
    </source>
</evidence>
<dbReference type="AlphaFoldDB" id="A0A1H9XDR3"/>
<dbReference type="EMBL" id="FOGJ01000059">
    <property type="protein sequence ID" value="SES43997.1"/>
    <property type="molecule type" value="Genomic_DNA"/>
</dbReference>
<dbReference type="InterPro" id="IPR029052">
    <property type="entry name" value="Metallo-depent_PP-like"/>
</dbReference>
<gene>
    <name evidence="2" type="ORF">SAMN04487884_1592</name>
</gene>
<accession>A0A1H9XDR3</accession>
<dbReference type="Gene3D" id="3.60.21.10">
    <property type="match status" value="1"/>
</dbReference>
<dbReference type="Proteomes" id="UP000182584">
    <property type="component" value="Unassembled WGS sequence"/>
</dbReference>
<evidence type="ECO:0000313" key="2">
    <source>
        <dbReference type="EMBL" id="SES43997.1"/>
    </source>
</evidence>
<sequence length="258" mass="29698">MKALVIPDIHLKPWIFDRASEILKEGKAERAVCLMDIPDDWGMELSVDQYRDTFDRAISFAEAYPETLWCYGNHDVSYPWGKLETGYSPYAERTVISKLDELKDSLQKKSQIAFIHRIDNVLFMHGGLTAEYVSRLNPELLDADIDEVLEAVNSASDKYLWNDESPLWYRPQYKDVEAFRKEIYTQVIGHTPVKEIYEKNGFISTDVFSTYSDGRQIGESAMISIDTEARKYEKVPVMGKLGYKVCTVTVDEEETKTC</sequence>
<dbReference type="InterPro" id="IPR004843">
    <property type="entry name" value="Calcineurin-like_PHP"/>
</dbReference>
<feature type="domain" description="Calcineurin-like phosphoesterase" evidence="1">
    <location>
        <begin position="1"/>
        <end position="194"/>
    </location>
</feature>
<dbReference type="SUPFAM" id="SSF56300">
    <property type="entry name" value="Metallo-dependent phosphatases"/>
    <property type="match status" value="1"/>
</dbReference>
<proteinExistence type="predicted"/>
<dbReference type="GO" id="GO:0016787">
    <property type="term" value="F:hydrolase activity"/>
    <property type="evidence" value="ECO:0007669"/>
    <property type="project" value="InterPro"/>
</dbReference>
<dbReference type="OrthoDB" id="2033705at2"/>
<evidence type="ECO:0000259" key="1">
    <source>
        <dbReference type="Pfam" id="PF00149"/>
    </source>
</evidence>
<dbReference type="Pfam" id="PF00149">
    <property type="entry name" value="Metallophos"/>
    <property type="match status" value="1"/>
</dbReference>
<reference evidence="2 3" key="1">
    <citation type="submission" date="2016-10" db="EMBL/GenBank/DDBJ databases">
        <authorList>
            <person name="de Groot N.N."/>
        </authorList>
    </citation>
    <scope>NUCLEOTIDE SEQUENCE [LARGE SCALE GENOMIC DNA]</scope>
    <source>
        <strain evidence="2 3">AR40</strain>
    </source>
</reference>
<protein>
    <submittedName>
        <fullName evidence="2">Calcineurin-like phosphoesterase</fullName>
    </submittedName>
</protein>